<dbReference type="Proteomes" id="UP000182589">
    <property type="component" value="Unassembled WGS sequence"/>
</dbReference>
<feature type="transmembrane region" description="Helical" evidence="5">
    <location>
        <begin position="79"/>
        <end position="104"/>
    </location>
</feature>
<keyword evidence="2 5" id="KW-0812">Transmembrane</keyword>
<dbReference type="GO" id="GO:0009403">
    <property type="term" value="P:toxin biosynthetic process"/>
    <property type="evidence" value="ECO:0007669"/>
    <property type="project" value="InterPro"/>
</dbReference>
<protein>
    <submittedName>
        <fullName evidence="7">Uncharacterized membrane protein, required for colicin V production</fullName>
    </submittedName>
</protein>
<evidence type="ECO:0000313" key="6">
    <source>
        <dbReference type="EMBL" id="GLV12821.1"/>
    </source>
</evidence>
<evidence type="ECO:0000256" key="4">
    <source>
        <dbReference type="ARBA" id="ARBA00023136"/>
    </source>
</evidence>
<organism evidence="7 8">
    <name type="scientific">Alicyclobacillus hesperidum</name>
    <dbReference type="NCBI Taxonomy" id="89784"/>
    <lineage>
        <taxon>Bacteria</taxon>
        <taxon>Bacillati</taxon>
        <taxon>Bacillota</taxon>
        <taxon>Bacilli</taxon>
        <taxon>Bacillales</taxon>
        <taxon>Alicyclobacillaceae</taxon>
        <taxon>Alicyclobacillus</taxon>
    </lineage>
</organism>
<keyword evidence="3 5" id="KW-1133">Transmembrane helix</keyword>
<dbReference type="EMBL" id="BSRA01000002">
    <property type="protein sequence ID" value="GLV12821.1"/>
    <property type="molecule type" value="Genomic_DNA"/>
</dbReference>
<accession>A0A1H2Q3Z0</accession>
<dbReference type="GO" id="GO:0016020">
    <property type="term" value="C:membrane"/>
    <property type="evidence" value="ECO:0007669"/>
    <property type="project" value="UniProtKB-SubCell"/>
</dbReference>
<dbReference type="Proteomes" id="UP001157137">
    <property type="component" value="Unassembled WGS sequence"/>
</dbReference>
<sequence>MNGDVLDLIFAAIIVLGAINGYRLGLIRQVTRLFGAIIAYFVSYWLRPYVAPVIAHLHIGTQVQEKGGIASLLFSNLSGAIAFGLVFIVTFLLLRYAAGLLDALFSLPVLSFVNRLAGLIAGVALAIIFVYVIGLILHYVNTPSIQHQVNHSAIVHWLNSPSFNQAVSRLGKGKAHAMGTQSL</sequence>
<proteinExistence type="predicted"/>
<dbReference type="RefSeq" id="WP_058093656.1">
    <property type="nucleotide sequence ID" value="NZ_BSRA01000002.1"/>
</dbReference>
<dbReference type="EMBL" id="FNOJ01000001">
    <property type="protein sequence ID" value="SDW01845.1"/>
    <property type="molecule type" value="Genomic_DNA"/>
</dbReference>
<feature type="transmembrane region" description="Helical" evidence="5">
    <location>
        <begin position="37"/>
        <end position="59"/>
    </location>
</feature>
<dbReference type="PANTHER" id="PTHR37306:SF1">
    <property type="entry name" value="COLICIN V PRODUCTION PROTEIN"/>
    <property type="match status" value="1"/>
</dbReference>
<evidence type="ECO:0000256" key="3">
    <source>
        <dbReference type="ARBA" id="ARBA00022989"/>
    </source>
</evidence>
<dbReference type="STRING" id="89784.SAMN04489725_10167"/>
<dbReference type="AlphaFoldDB" id="A0A1H2Q3Z0"/>
<dbReference type="Pfam" id="PF02674">
    <property type="entry name" value="Colicin_V"/>
    <property type="match status" value="1"/>
</dbReference>
<dbReference type="InterPro" id="IPR003825">
    <property type="entry name" value="Colicin-V_CvpA"/>
</dbReference>
<feature type="transmembrane region" description="Helical" evidence="5">
    <location>
        <begin position="6"/>
        <end position="25"/>
    </location>
</feature>
<feature type="transmembrane region" description="Helical" evidence="5">
    <location>
        <begin position="116"/>
        <end position="140"/>
    </location>
</feature>
<keyword evidence="4 5" id="KW-0472">Membrane</keyword>
<keyword evidence="8" id="KW-1185">Reference proteome</keyword>
<reference evidence="7" key="2">
    <citation type="submission" date="2016-10" db="EMBL/GenBank/DDBJ databases">
        <authorList>
            <person name="de Groot N.N."/>
        </authorList>
    </citation>
    <scope>NUCLEOTIDE SEQUENCE [LARGE SCALE GENOMIC DNA]</scope>
    <source>
        <strain evidence="7">DSM 12489</strain>
    </source>
</reference>
<evidence type="ECO:0000256" key="2">
    <source>
        <dbReference type="ARBA" id="ARBA00022692"/>
    </source>
</evidence>
<dbReference type="PANTHER" id="PTHR37306">
    <property type="entry name" value="COLICIN V PRODUCTION PROTEIN"/>
    <property type="match status" value="1"/>
</dbReference>
<reference evidence="6" key="3">
    <citation type="submission" date="2023-02" db="EMBL/GenBank/DDBJ databases">
        <title>Proposal of a novel subspecies: Alicyclobacillus hesperidum subspecies aegle.</title>
        <authorList>
            <person name="Goto K."/>
            <person name="Fujii T."/>
            <person name="Yasui K."/>
            <person name="Mochida K."/>
            <person name="Kato-Tanaka Y."/>
            <person name="Morohoshi S."/>
            <person name="An S.Y."/>
            <person name="Kasai H."/>
            <person name="Yokota A."/>
        </authorList>
    </citation>
    <scope>NUCLEOTIDE SEQUENCE</scope>
    <source>
        <strain evidence="6">DSM 12766</strain>
    </source>
</reference>
<evidence type="ECO:0000313" key="7">
    <source>
        <dbReference type="EMBL" id="SDW01845.1"/>
    </source>
</evidence>
<comment type="subcellular location">
    <subcellularLocation>
        <location evidence="1">Membrane</location>
        <topology evidence="1">Multi-pass membrane protein</topology>
    </subcellularLocation>
</comment>
<reference evidence="8" key="1">
    <citation type="submission" date="2016-10" db="EMBL/GenBank/DDBJ databases">
        <authorList>
            <person name="Varghese N."/>
        </authorList>
    </citation>
    <scope>NUCLEOTIDE SEQUENCE [LARGE SCALE GENOMIC DNA]</scope>
    <source>
        <strain evidence="8">DSM 12489</strain>
    </source>
</reference>
<evidence type="ECO:0000256" key="1">
    <source>
        <dbReference type="ARBA" id="ARBA00004141"/>
    </source>
</evidence>
<name>A0A1H2Q3Z0_9BACL</name>
<gene>
    <name evidence="6" type="ORF">Heshes_05050</name>
    <name evidence="7" type="ORF">SAMN04489725_10167</name>
</gene>
<evidence type="ECO:0000313" key="8">
    <source>
        <dbReference type="Proteomes" id="UP000182589"/>
    </source>
</evidence>
<evidence type="ECO:0000256" key="5">
    <source>
        <dbReference type="SAM" id="Phobius"/>
    </source>
</evidence>